<keyword evidence="2" id="KW-0175">Coiled coil</keyword>
<proteinExistence type="predicted"/>
<evidence type="ECO:0000313" key="5">
    <source>
        <dbReference type="EMBL" id="OGM01504.1"/>
    </source>
</evidence>
<dbReference type="Pfam" id="PF13174">
    <property type="entry name" value="TPR_6"/>
    <property type="match status" value="1"/>
</dbReference>
<dbReference type="Pfam" id="PF13181">
    <property type="entry name" value="TPR_8"/>
    <property type="match status" value="1"/>
</dbReference>
<evidence type="ECO:0000256" key="3">
    <source>
        <dbReference type="SAM" id="MobiDB-lite"/>
    </source>
</evidence>
<feature type="transmembrane region" description="Helical" evidence="4">
    <location>
        <begin position="449"/>
        <end position="467"/>
    </location>
</feature>
<feature type="repeat" description="TPR" evidence="1">
    <location>
        <begin position="74"/>
        <end position="107"/>
    </location>
</feature>
<evidence type="ECO:0000256" key="1">
    <source>
        <dbReference type="PROSITE-ProRule" id="PRU00339"/>
    </source>
</evidence>
<accession>A0A1F7WF95</accession>
<dbReference type="Gene3D" id="1.25.40.10">
    <property type="entry name" value="Tetratricopeptide repeat domain"/>
    <property type="match status" value="5"/>
</dbReference>
<dbReference type="AlphaFoldDB" id="A0A1F7WF95"/>
<evidence type="ECO:0000313" key="6">
    <source>
        <dbReference type="Proteomes" id="UP000178735"/>
    </source>
</evidence>
<keyword evidence="4" id="KW-0472">Membrane</keyword>
<organism evidence="5 6">
    <name type="scientific">Candidatus Wallbacteria bacterium GWC2_49_35</name>
    <dbReference type="NCBI Taxonomy" id="1817813"/>
    <lineage>
        <taxon>Bacteria</taxon>
        <taxon>Candidatus Walliibacteriota</taxon>
    </lineage>
</organism>
<dbReference type="STRING" id="1817813.A2008_10985"/>
<dbReference type="EMBL" id="MGFH01000235">
    <property type="protein sequence ID" value="OGM01504.1"/>
    <property type="molecule type" value="Genomic_DNA"/>
</dbReference>
<dbReference type="PROSITE" id="PS50005">
    <property type="entry name" value="TPR"/>
    <property type="match status" value="2"/>
</dbReference>
<dbReference type="Pfam" id="PF13432">
    <property type="entry name" value="TPR_16"/>
    <property type="match status" value="1"/>
</dbReference>
<name>A0A1F7WF95_9BACT</name>
<dbReference type="InterPro" id="IPR011990">
    <property type="entry name" value="TPR-like_helical_dom_sf"/>
</dbReference>
<dbReference type="Proteomes" id="UP000178735">
    <property type="component" value="Unassembled WGS sequence"/>
</dbReference>
<evidence type="ECO:0000256" key="4">
    <source>
        <dbReference type="SAM" id="Phobius"/>
    </source>
</evidence>
<keyword evidence="4" id="KW-0812">Transmembrane</keyword>
<dbReference type="InterPro" id="IPR019734">
    <property type="entry name" value="TPR_rpt"/>
</dbReference>
<dbReference type="SMART" id="SM00028">
    <property type="entry name" value="TPR"/>
    <property type="match status" value="10"/>
</dbReference>
<sequence>MFNKSEKSLVLSIKTAAALLCALLFIAAAYGDAFAVRAQAERLCEEGIKLFQLGKYAEAETKFSSAIGEDGSYGPSYYYMARIYEQRNNHDEALSYIKKALSNIPHEDIYKNYVCEINNNMAIEAIKNNNIDRAYKLYYSNLDLVPYHLPTYNRLAALAIKKGDYNDALLQCNKALEKNSAIPPNVRFDSNEQAMLHTHMALCFFELKNYSRAINEIETAKNTKDSSYVQKYYKKIMGDENPVVSELKKADAAFEAGDFKTAREGYDKVISLYPNSKTAVEKLSIMDAQARIENVIAEADLLASNNQIEEAIDKYNQVLAADPTRVVLKDKIKELKAKAELIQKQAAASIRGKSNSKSTDSIDIDAKLRQLIEKSHTSVNPDQAYELKFTEAEGYYSKQEYDKALEIYHKLIEDREDFRPDEINKRIRSIYASRGEFFIEYYNMAVPKLYVYLAFAAVIALIIWMYFGGQIAVMMKPDPMKNYKDGVDYLDKEKYESAIASFEKALNNNFEPLERARIKAKLSLCYFKIKNYDKCIKVSLEVLDVDPKNEVVHGYLGNSFLEKNATNERAISEYKLLLRKQKDDKRLLTTLCTQFIKEDNLSQEAIDVYQKIFTIDSKDKNVRRMLCDAFVRSNDKTDIAIKVYESILSDEPHRAEVKLMLISAKFSRKNFDECVMLCEELFEKGVIENITLEYYTNSYFKLDKKSELYQKYVDLSRKFPDNQILKSYVDKIQSQLVVERLTGGGGPAVVPAGSGSGGPVPAASQQQGAPGANAPSAPAVNICRNCAHMNPAGLKTCEHCGAAM</sequence>
<dbReference type="PANTHER" id="PTHR12558:SF13">
    <property type="entry name" value="CELL DIVISION CYCLE PROTEIN 27 HOMOLOG"/>
    <property type="match status" value="1"/>
</dbReference>
<feature type="region of interest" description="Disordered" evidence="3">
    <location>
        <begin position="748"/>
        <end position="774"/>
    </location>
</feature>
<feature type="repeat" description="TPR" evidence="1">
    <location>
        <begin position="516"/>
        <end position="549"/>
    </location>
</feature>
<keyword evidence="1" id="KW-0802">TPR repeat</keyword>
<comment type="caution">
    <text evidence="5">The sequence shown here is derived from an EMBL/GenBank/DDBJ whole genome shotgun (WGS) entry which is preliminary data.</text>
</comment>
<evidence type="ECO:0008006" key="7">
    <source>
        <dbReference type="Google" id="ProtNLM"/>
    </source>
</evidence>
<evidence type="ECO:0000256" key="2">
    <source>
        <dbReference type="SAM" id="Coils"/>
    </source>
</evidence>
<reference evidence="5 6" key="1">
    <citation type="journal article" date="2016" name="Nat. Commun.">
        <title>Thousands of microbial genomes shed light on interconnected biogeochemical processes in an aquifer system.</title>
        <authorList>
            <person name="Anantharaman K."/>
            <person name="Brown C.T."/>
            <person name="Hug L.A."/>
            <person name="Sharon I."/>
            <person name="Castelle C.J."/>
            <person name="Probst A.J."/>
            <person name="Thomas B.C."/>
            <person name="Singh A."/>
            <person name="Wilkins M.J."/>
            <person name="Karaoz U."/>
            <person name="Brodie E.L."/>
            <person name="Williams K.H."/>
            <person name="Hubbard S.S."/>
            <person name="Banfield J.F."/>
        </authorList>
    </citation>
    <scope>NUCLEOTIDE SEQUENCE [LARGE SCALE GENOMIC DNA]</scope>
</reference>
<gene>
    <name evidence="5" type="ORF">A2008_10985</name>
</gene>
<dbReference type="PANTHER" id="PTHR12558">
    <property type="entry name" value="CELL DIVISION CYCLE 16,23,27"/>
    <property type="match status" value="1"/>
</dbReference>
<dbReference type="SUPFAM" id="SSF48452">
    <property type="entry name" value="TPR-like"/>
    <property type="match status" value="3"/>
</dbReference>
<feature type="coiled-coil region" evidence="2">
    <location>
        <begin position="285"/>
        <end position="345"/>
    </location>
</feature>
<protein>
    <recommendedName>
        <fullName evidence="7">Tetratricopeptide repeat protein</fullName>
    </recommendedName>
</protein>
<keyword evidence="4" id="KW-1133">Transmembrane helix</keyword>